<keyword evidence="4 6" id="KW-1133">Transmembrane helix</keyword>
<evidence type="ECO:0000313" key="8">
    <source>
        <dbReference type="EMBL" id="OGL54436.1"/>
    </source>
</evidence>
<dbReference type="AlphaFoldDB" id="A0A1F7SKX6"/>
<feature type="transmembrane region" description="Helical" evidence="6">
    <location>
        <begin position="60"/>
        <end position="80"/>
    </location>
</feature>
<reference evidence="8 9" key="1">
    <citation type="journal article" date="2016" name="Nat. Commun.">
        <title>Thousands of microbial genomes shed light on interconnected biogeochemical processes in an aquifer system.</title>
        <authorList>
            <person name="Anantharaman K."/>
            <person name="Brown C.T."/>
            <person name="Hug L.A."/>
            <person name="Sharon I."/>
            <person name="Castelle C.J."/>
            <person name="Probst A.J."/>
            <person name="Thomas B.C."/>
            <person name="Singh A."/>
            <person name="Wilkins M.J."/>
            <person name="Karaoz U."/>
            <person name="Brodie E.L."/>
            <person name="Williams K.H."/>
            <person name="Hubbard S.S."/>
            <person name="Banfield J.F."/>
        </authorList>
    </citation>
    <scope>NUCLEOTIDE SEQUENCE [LARGE SCALE GENOMIC DNA]</scope>
</reference>
<evidence type="ECO:0000256" key="3">
    <source>
        <dbReference type="ARBA" id="ARBA00022692"/>
    </source>
</evidence>
<feature type="transmembrane region" description="Helical" evidence="6">
    <location>
        <begin position="172"/>
        <end position="192"/>
    </location>
</feature>
<gene>
    <name evidence="8" type="ORF">A3G31_12420</name>
</gene>
<evidence type="ECO:0000256" key="6">
    <source>
        <dbReference type="SAM" id="Phobius"/>
    </source>
</evidence>
<comment type="subcellular location">
    <subcellularLocation>
        <location evidence="1">Membrane</location>
        <topology evidence="1">Multi-pass membrane protein</topology>
    </subcellularLocation>
</comment>
<organism evidence="8 9">
    <name type="scientific">Candidatus Schekmanbacteria bacterium RIFCSPLOWO2_12_FULL_38_15</name>
    <dbReference type="NCBI Taxonomy" id="1817883"/>
    <lineage>
        <taxon>Bacteria</taxon>
        <taxon>Candidatus Schekmaniibacteriota</taxon>
    </lineage>
</organism>
<protein>
    <recommendedName>
        <fullName evidence="7">Major facilitator superfamily (MFS) profile domain-containing protein</fullName>
    </recommendedName>
</protein>
<dbReference type="InterPro" id="IPR050930">
    <property type="entry name" value="MFS_Vesicular_Transporter"/>
</dbReference>
<evidence type="ECO:0000256" key="2">
    <source>
        <dbReference type="ARBA" id="ARBA00022448"/>
    </source>
</evidence>
<accession>A0A1F7SKX6</accession>
<feature type="transmembrane region" description="Helical" evidence="6">
    <location>
        <begin position="370"/>
        <end position="390"/>
    </location>
</feature>
<feature type="transmembrane region" description="Helical" evidence="6">
    <location>
        <begin position="20"/>
        <end position="40"/>
    </location>
</feature>
<proteinExistence type="predicted"/>
<sequence length="395" mass="42224">MSNGKIQIQNSNNPNRFSRIFTLLICCGVIFTDMVGYGVITPSVPIFAKLLKASDAQIGLALSAYSVAFILVILPFGYFVDKVGRNGLVIGLGMLCLAVSSLTLIFTTSIWILVTARAFQGVASAIAWVAAQPLASRATEGSKRKGLEISLISTAFGLGLIAGPLIGGVGDFKTPFIICFVLAMCFSVTSFVGLREQGKVDAVSYSRKGIMFLLKNSGIFIGCLSIFSIYCCIGMAEVLFPLYMDSLSFLKSDIGFLFGILSVSLTIAQPLIGIAISRFGTNPVIFSGSLITAVSLSMMVNLSSFNSWIPVFILLGIAMGMLVTTSMFLISKGAVQGEQGMAYGLWNLSFSIGYLIGPSTGGIISDLSDIKVPFYFFGWATFALIAVFVVKQKKY</sequence>
<dbReference type="STRING" id="1817883.A3G31_12420"/>
<comment type="caution">
    <text evidence="8">The sequence shown here is derived from an EMBL/GenBank/DDBJ whole genome shotgun (WGS) entry which is preliminary data.</text>
</comment>
<keyword evidence="2" id="KW-0813">Transport</keyword>
<feature type="transmembrane region" description="Helical" evidence="6">
    <location>
        <begin position="342"/>
        <end position="364"/>
    </location>
</feature>
<dbReference type="Pfam" id="PF07690">
    <property type="entry name" value="MFS_1"/>
    <property type="match status" value="1"/>
</dbReference>
<dbReference type="SUPFAM" id="SSF103473">
    <property type="entry name" value="MFS general substrate transporter"/>
    <property type="match status" value="1"/>
</dbReference>
<dbReference type="PROSITE" id="PS50850">
    <property type="entry name" value="MFS"/>
    <property type="match status" value="1"/>
</dbReference>
<feature type="domain" description="Major facilitator superfamily (MFS) profile" evidence="7">
    <location>
        <begin position="22"/>
        <end position="395"/>
    </location>
</feature>
<dbReference type="Gene3D" id="1.20.1250.20">
    <property type="entry name" value="MFS general substrate transporter like domains"/>
    <property type="match status" value="2"/>
</dbReference>
<dbReference type="InterPro" id="IPR020846">
    <property type="entry name" value="MFS_dom"/>
</dbReference>
<dbReference type="CDD" id="cd17325">
    <property type="entry name" value="MFS_MdtG_SLC18_like"/>
    <property type="match status" value="1"/>
</dbReference>
<dbReference type="GO" id="GO:0016020">
    <property type="term" value="C:membrane"/>
    <property type="evidence" value="ECO:0007669"/>
    <property type="project" value="UniProtKB-SubCell"/>
</dbReference>
<evidence type="ECO:0000256" key="5">
    <source>
        <dbReference type="ARBA" id="ARBA00023136"/>
    </source>
</evidence>
<evidence type="ECO:0000313" key="9">
    <source>
        <dbReference type="Proteomes" id="UP000178082"/>
    </source>
</evidence>
<keyword evidence="5 6" id="KW-0472">Membrane</keyword>
<evidence type="ECO:0000259" key="7">
    <source>
        <dbReference type="PROSITE" id="PS50850"/>
    </source>
</evidence>
<evidence type="ECO:0000256" key="4">
    <source>
        <dbReference type="ARBA" id="ARBA00022989"/>
    </source>
</evidence>
<feature type="transmembrane region" description="Helical" evidence="6">
    <location>
        <begin position="256"/>
        <end position="276"/>
    </location>
</feature>
<feature type="transmembrane region" description="Helical" evidence="6">
    <location>
        <begin position="118"/>
        <end position="135"/>
    </location>
</feature>
<dbReference type="InterPro" id="IPR036259">
    <property type="entry name" value="MFS_trans_sf"/>
</dbReference>
<dbReference type="InterPro" id="IPR001958">
    <property type="entry name" value="Tet-R_TetA/multi-R_MdtG-like"/>
</dbReference>
<feature type="transmembrane region" description="Helical" evidence="6">
    <location>
        <begin position="213"/>
        <end position="236"/>
    </location>
</feature>
<dbReference type="PRINTS" id="PR01035">
    <property type="entry name" value="TCRTETA"/>
</dbReference>
<feature type="transmembrane region" description="Helical" evidence="6">
    <location>
        <begin position="147"/>
        <end position="166"/>
    </location>
</feature>
<feature type="transmembrane region" description="Helical" evidence="6">
    <location>
        <begin position="308"/>
        <end position="330"/>
    </location>
</feature>
<dbReference type="Proteomes" id="UP000178082">
    <property type="component" value="Unassembled WGS sequence"/>
</dbReference>
<dbReference type="InterPro" id="IPR011701">
    <property type="entry name" value="MFS"/>
</dbReference>
<keyword evidence="3 6" id="KW-0812">Transmembrane</keyword>
<feature type="transmembrane region" description="Helical" evidence="6">
    <location>
        <begin position="87"/>
        <end position="112"/>
    </location>
</feature>
<name>A0A1F7SKX6_9BACT</name>
<feature type="transmembrane region" description="Helical" evidence="6">
    <location>
        <begin position="283"/>
        <end position="302"/>
    </location>
</feature>
<evidence type="ECO:0000256" key="1">
    <source>
        <dbReference type="ARBA" id="ARBA00004141"/>
    </source>
</evidence>
<dbReference type="GO" id="GO:0022857">
    <property type="term" value="F:transmembrane transporter activity"/>
    <property type="evidence" value="ECO:0007669"/>
    <property type="project" value="InterPro"/>
</dbReference>
<dbReference type="PANTHER" id="PTHR23506">
    <property type="entry name" value="GH10249P"/>
    <property type="match status" value="1"/>
</dbReference>
<dbReference type="EMBL" id="MGDI01000012">
    <property type="protein sequence ID" value="OGL54436.1"/>
    <property type="molecule type" value="Genomic_DNA"/>
</dbReference>
<dbReference type="PANTHER" id="PTHR23506:SF23">
    <property type="entry name" value="GH10249P"/>
    <property type="match status" value="1"/>
</dbReference>